<feature type="region of interest" description="Disordered" evidence="2">
    <location>
        <begin position="1"/>
        <end position="27"/>
    </location>
</feature>
<organism evidence="4 5">
    <name type="scientific">Oliverpabstia intestinalis</name>
    <dbReference type="NCBI Taxonomy" id="2606633"/>
    <lineage>
        <taxon>Bacteria</taxon>
        <taxon>Bacillati</taxon>
        <taxon>Bacillota</taxon>
        <taxon>Clostridia</taxon>
        <taxon>Lachnospirales</taxon>
        <taxon>Lachnospiraceae</taxon>
        <taxon>Oliverpabstia</taxon>
    </lineage>
</organism>
<dbReference type="GO" id="GO:0005975">
    <property type="term" value="P:carbohydrate metabolic process"/>
    <property type="evidence" value="ECO:0007669"/>
    <property type="project" value="InterPro"/>
</dbReference>
<proteinExistence type="inferred from homology"/>
<dbReference type="InterPro" id="IPR017853">
    <property type="entry name" value="GH"/>
</dbReference>
<feature type="domain" description="Glycosyl hydrolase family 13 catalytic" evidence="3">
    <location>
        <begin position="138"/>
        <end position="488"/>
    </location>
</feature>
<dbReference type="InterPro" id="IPR013780">
    <property type="entry name" value="Glyco_hydro_b"/>
</dbReference>
<dbReference type="InterPro" id="IPR006047">
    <property type="entry name" value="GH13_cat_dom"/>
</dbReference>
<sequence>MGTERKPWKTSPGDPSRPGVTGKGNRYNFAVDTRTGESLELLFYRDGREEQRILLDETYRTGRRYAVMVEKPGLHQYEYRYRQGEITFTDPAARLVTGEPCFGEKAEGEVMTSAKVLRGYEVMPLAESIPYENMVIYKVHPRGYTMQKTSGVRAKGTFQGLAEKIPYWKELGITSLELMPSYDFEEYPSKTGEKDRYGYDKTIRYQEEKLNYWGYTKGNYFAPKASYCKSNQPEKELKSFFSALHDAGIEYLMDFYFPAETDPQTVLEVLRFWRMEYRVDGFVLMGDGVWMELLARDAVLADVKLIGCGYDMGGIARKLGGKKRLAACHSGFQSVMRRFLRGDEDQVNGFLYYTRENPQDHGEVHYLANHDGFTLADMTSYDTRHNMENGEENRDGSAYNYSWNCGVEGPTRKTSILELRRRQMRNAMLLLFLSQGTPLLYGGDELENSQMGNNNAYCQDNEIGWIDWKKGRSYSQFTGFVKDLIRFRKDHPILHMPQELRPTDYKSLGWPEISYHSERAWFADTESSSRQIGILYCGGYAKEMTGKEDVFIYVIYNMHWNEHKFALPDIPEGMRWYLAIDSSKKNSVCPKGKELLLEEKKSIYVKPRTILVLLGDARESGAKA</sequence>
<dbReference type="PANTHER" id="PTHR43002">
    <property type="entry name" value="GLYCOGEN DEBRANCHING ENZYME"/>
    <property type="match status" value="1"/>
</dbReference>
<name>A0A7X2P345_9FIRM</name>
<dbReference type="RefSeq" id="WP_154432265.1">
    <property type="nucleotide sequence ID" value="NZ_VUMS01000012.1"/>
</dbReference>
<evidence type="ECO:0000313" key="4">
    <source>
        <dbReference type="EMBL" id="MST66659.1"/>
    </source>
</evidence>
<gene>
    <name evidence="4" type="ORF">FYJ57_07895</name>
</gene>
<keyword evidence="4" id="KW-0326">Glycosidase</keyword>
<dbReference type="SUPFAM" id="SSF51445">
    <property type="entry name" value="(Trans)glycosidases"/>
    <property type="match status" value="1"/>
</dbReference>
<dbReference type="AlphaFoldDB" id="A0A7X2P345"/>
<evidence type="ECO:0000313" key="5">
    <source>
        <dbReference type="Proteomes" id="UP000440513"/>
    </source>
</evidence>
<accession>A0A7X2P345</accession>
<protein>
    <submittedName>
        <fullName evidence="4">Type II secretory pathway, pullulanase PulA and related glycosidase</fullName>
    </submittedName>
</protein>
<dbReference type="EMBL" id="VUMS01000012">
    <property type="protein sequence ID" value="MST66659.1"/>
    <property type="molecule type" value="Genomic_DNA"/>
</dbReference>
<dbReference type="Proteomes" id="UP000440513">
    <property type="component" value="Unassembled WGS sequence"/>
</dbReference>
<dbReference type="SMART" id="SM00642">
    <property type="entry name" value="Aamy"/>
    <property type="match status" value="1"/>
</dbReference>
<dbReference type="InterPro" id="IPR013783">
    <property type="entry name" value="Ig-like_fold"/>
</dbReference>
<dbReference type="SUPFAM" id="SSF81296">
    <property type="entry name" value="E set domains"/>
    <property type="match status" value="1"/>
</dbReference>
<comment type="caution">
    <text evidence="4">The sequence shown here is derived from an EMBL/GenBank/DDBJ whole genome shotgun (WGS) entry which is preliminary data.</text>
</comment>
<keyword evidence="4" id="KW-0378">Hydrolase</keyword>
<dbReference type="GO" id="GO:0016798">
    <property type="term" value="F:hydrolase activity, acting on glycosyl bonds"/>
    <property type="evidence" value="ECO:0007669"/>
    <property type="project" value="UniProtKB-KW"/>
</dbReference>
<dbReference type="Gene3D" id="2.60.40.1180">
    <property type="entry name" value="Golgi alpha-mannosidase II"/>
    <property type="match status" value="1"/>
</dbReference>
<dbReference type="Gene3D" id="2.60.40.10">
    <property type="entry name" value="Immunoglobulins"/>
    <property type="match status" value="1"/>
</dbReference>
<reference evidence="4 5" key="1">
    <citation type="submission" date="2019-08" db="EMBL/GenBank/DDBJ databases">
        <title>In-depth cultivation of the pig gut microbiome towards novel bacterial diversity and tailored functional studies.</title>
        <authorList>
            <person name="Wylensek D."/>
            <person name="Hitch T.C.A."/>
            <person name="Clavel T."/>
        </authorList>
    </citation>
    <scope>NUCLEOTIDE SEQUENCE [LARGE SCALE GENOMIC DNA]</scope>
    <source>
        <strain evidence="4 5">BSM-380-WT-5A</strain>
    </source>
</reference>
<evidence type="ECO:0000256" key="1">
    <source>
        <dbReference type="ARBA" id="ARBA00008061"/>
    </source>
</evidence>
<dbReference type="InterPro" id="IPR014756">
    <property type="entry name" value="Ig_E-set"/>
</dbReference>
<dbReference type="SUPFAM" id="SSF51011">
    <property type="entry name" value="Glycosyl hydrolase domain"/>
    <property type="match status" value="1"/>
</dbReference>
<evidence type="ECO:0000259" key="3">
    <source>
        <dbReference type="SMART" id="SM00642"/>
    </source>
</evidence>
<comment type="similarity">
    <text evidence="1">Belongs to the glycosyl hydrolase 13 family.</text>
</comment>
<dbReference type="Gene3D" id="3.20.20.80">
    <property type="entry name" value="Glycosidases"/>
    <property type="match status" value="2"/>
</dbReference>
<evidence type="ECO:0000256" key="2">
    <source>
        <dbReference type="SAM" id="MobiDB-lite"/>
    </source>
</evidence>
<keyword evidence="5" id="KW-1185">Reference proteome</keyword>